<dbReference type="Proteomes" id="UP000308886">
    <property type="component" value="Unassembled WGS sequence"/>
</dbReference>
<gene>
    <name evidence="1" type="ORF">E5358_07360</name>
</gene>
<evidence type="ECO:0000313" key="1">
    <source>
        <dbReference type="EMBL" id="TGX82356.1"/>
    </source>
</evidence>
<keyword evidence="2" id="KW-1185">Reference proteome</keyword>
<comment type="caution">
    <text evidence="1">The sequence shown here is derived from an EMBL/GenBank/DDBJ whole genome shotgun (WGS) entry which is preliminary data.</text>
</comment>
<evidence type="ECO:0000313" key="2">
    <source>
        <dbReference type="Proteomes" id="UP000308886"/>
    </source>
</evidence>
<name>A0AC61QQE1_9BACT</name>
<sequence length="322" mass="37127">MTQKPFISFIVPVYNVEQYLCRCVDSVISQTCGDWELVLVDDGSRDSSPHICDVYAGKDSRIKVIHQENQGVAAARNSGLATVTGEWIWFVDSDDWIEPDSVNILKENCPHGTKNDLVMFGHVRHEGDMTYSNAGKEMKDVGKEEFLRCQISFFNVCMIFRSDILRNHGLMFTRGIRLAEDLELQYKYEMLCRCPVSIAEPLYHYLIREGSATHSVQYRRNAVDDLYLVLRNLHGFISEHDIEPSAWLDVRLEMLVKNWLYSASLVTGLDRAGFQKRVREIMDLYRGIGFPCFENCKLRLAYNSVCLYFITNKIYLKIKGIS</sequence>
<dbReference type="EMBL" id="SRZC01000010">
    <property type="protein sequence ID" value="TGX82356.1"/>
    <property type="molecule type" value="Genomic_DNA"/>
</dbReference>
<organism evidence="1 2">
    <name type="scientific">Palleniella muris</name>
    <dbReference type="NCBI Taxonomy" id="3038145"/>
    <lineage>
        <taxon>Bacteria</taxon>
        <taxon>Pseudomonadati</taxon>
        <taxon>Bacteroidota</taxon>
        <taxon>Bacteroidia</taxon>
        <taxon>Bacteroidales</taxon>
        <taxon>Prevotellaceae</taxon>
        <taxon>Palleniella</taxon>
    </lineage>
</organism>
<proteinExistence type="predicted"/>
<accession>A0AC61QQE1</accession>
<protein>
    <submittedName>
        <fullName evidence="1">Glycosyltransferase</fullName>
    </submittedName>
</protein>
<reference evidence="1" key="1">
    <citation type="submission" date="2019-04" db="EMBL/GenBank/DDBJ databases">
        <title>Microbes associate with the intestines of laboratory mice.</title>
        <authorList>
            <person name="Navarre W."/>
            <person name="Wong E."/>
            <person name="Huang K."/>
            <person name="Tropini C."/>
            <person name="Ng K."/>
            <person name="Yu B."/>
        </authorList>
    </citation>
    <scope>NUCLEOTIDE SEQUENCE</scope>
    <source>
        <strain evidence="1">NM73_A23</strain>
    </source>
</reference>